<gene>
    <name evidence="2" type="ORF">E2C01_081435</name>
</gene>
<name>A0A5B7IM88_PORTR</name>
<sequence>MAHLTHVIHNTTTSTPLSDSLNTNTSHPHILTTLCTAPRRLHTLSDFALLRHTACSLLFYEGTSAVSQ</sequence>
<reference evidence="2 3" key="1">
    <citation type="submission" date="2019-05" db="EMBL/GenBank/DDBJ databases">
        <title>Another draft genome of Portunus trituberculatus and its Hox gene families provides insights of decapod evolution.</title>
        <authorList>
            <person name="Jeong J.-H."/>
            <person name="Song I."/>
            <person name="Kim S."/>
            <person name="Choi T."/>
            <person name="Kim D."/>
            <person name="Ryu S."/>
            <person name="Kim W."/>
        </authorList>
    </citation>
    <scope>NUCLEOTIDE SEQUENCE [LARGE SCALE GENOMIC DNA]</scope>
    <source>
        <tissue evidence="2">Muscle</tissue>
    </source>
</reference>
<organism evidence="2 3">
    <name type="scientific">Portunus trituberculatus</name>
    <name type="common">Swimming crab</name>
    <name type="synonym">Neptunus trituberculatus</name>
    <dbReference type="NCBI Taxonomy" id="210409"/>
    <lineage>
        <taxon>Eukaryota</taxon>
        <taxon>Metazoa</taxon>
        <taxon>Ecdysozoa</taxon>
        <taxon>Arthropoda</taxon>
        <taxon>Crustacea</taxon>
        <taxon>Multicrustacea</taxon>
        <taxon>Malacostraca</taxon>
        <taxon>Eumalacostraca</taxon>
        <taxon>Eucarida</taxon>
        <taxon>Decapoda</taxon>
        <taxon>Pleocyemata</taxon>
        <taxon>Brachyura</taxon>
        <taxon>Eubrachyura</taxon>
        <taxon>Portunoidea</taxon>
        <taxon>Portunidae</taxon>
        <taxon>Portuninae</taxon>
        <taxon>Portunus</taxon>
    </lineage>
</organism>
<evidence type="ECO:0000313" key="3">
    <source>
        <dbReference type="Proteomes" id="UP000324222"/>
    </source>
</evidence>
<dbReference type="Proteomes" id="UP000324222">
    <property type="component" value="Unassembled WGS sequence"/>
</dbReference>
<keyword evidence="3" id="KW-1185">Reference proteome</keyword>
<feature type="compositionally biased region" description="Polar residues" evidence="1">
    <location>
        <begin position="8"/>
        <end position="21"/>
    </location>
</feature>
<dbReference type="AlphaFoldDB" id="A0A5B7IM88"/>
<protein>
    <submittedName>
        <fullName evidence="2">Uncharacterized protein</fullName>
    </submittedName>
</protein>
<accession>A0A5B7IM88</accession>
<feature type="region of interest" description="Disordered" evidence="1">
    <location>
        <begin position="1"/>
        <end position="21"/>
    </location>
</feature>
<evidence type="ECO:0000313" key="2">
    <source>
        <dbReference type="EMBL" id="MPC86601.1"/>
    </source>
</evidence>
<proteinExistence type="predicted"/>
<dbReference type="EMBL" id="VSRR010071952">
    <property type="protein sequence ID" value="MPC86601.1"/>
    <property type="molecule type" value="Genomic_DNA"/>
</dbReference>
<comment type="caution">
    <text evidence="2">The sequence shown here is derived from an EMBL/GenBank/DDBJ whole genome shotgun (WGS) entry which is preliminary data.</text>
</comment>
<evidence type="ECO:0000256" key="1">
    <source>
        <dbReference type="SAM" id="MobiDB-lite"/>
    </source>
</evidence>